<dbReference type="Gene3D" id="3.90.1150.10">
    <property type="entry name" value="Aspartate Aminotransferase, domain 1"/>
    <property type="match status" value="1"/>
</dbReference>
<evidence type="ECO:0000256" key="5">
    <source>
        <dbReference type="ARBA" id="ARBA00022898"/>
    </source>
</evidence>
<dbReference type="GO" id="GO:0005737">
    <property type="term" value="C:cytoplasm"/>
    <property type="evidence" value="ECO:0007669"/>
    <property type="project" value="TreeGrafter"/>
</dbReference>
<dbReference type="GO" id="GO:0010326">
    <property type="term" value="F:methionine-oxo-acid transaminase activity"/>
    <property type="evidence" value="ECO:0007669"/>
    <property type="project" value="UniProtKB-EC"/>
</dbReference>
<dbReference type="InterPro" id="IPR015421">
    <property type="entry name" value="PyrdxlP-dep_Trfase_major"/>
</dbReference>
<name>A0A8J6TW54_9BACT</name>
<dbReference type="Gene3D" id="3.40.640.10">
    <property type="entry name" value="Type I PLP-dependent aspartate aminotransferase-like (Major domain)"/>
    <property type="match status" value="1"/>
</dbReference>
<keyword evidence="5" id="KW-0663">Pyridoxal phosphate</keyword>
<dbReference type="PANTHER" id="PTHR43807:SF20">
    <property type="entry name" value="FI04487P"/>
    <property type="match status" value="1"/>
</dbReference>
<gene>
    <name evidence="7" type="ORF">H8D96_18375</name>
</gene>
<evidence type="ECO:0000256" key="1">
    <source>
        <dbReference type="ARBA" id="ARBA00001933"/>
    </source>
</evidence>
<dbReference type="EMBL" id="JACNIG010000349">
    <property type="protein sequence ID" value="MBC8433882.1"/>
    <property type="molecule type" value="Genomic_DNA"/>
</dbReference>
<dbReference type="AlphaFoldDB" id="A0A8J6TW54"/>
<dbReference type="GO" id="GO:0016212">
    <property type="term" value="F:kynurenine-oxoglutarate transaminase activity"/>
    <property type="evidence" value="ECO:0007669"/>
    <property type="project" value="TreeGrafter"/>
</dbReference>
<organism evidence="7 8">
    <name type="scientific">Candidatus Desulfatibia vada</name>
    <dbReference type="NCBI Taxonomy" id="2841696"/>
    <lineage>
        <taxon>Bacteria</taxon>
        <taxon>Pseudomonadati</taxon>
        <taxon>Thermodesulfobacteriota</taxon>
        <taxon>Desulfobacteria</taxon>
        <taxon>Desulfobacterales</taxon>
        <taxon>Desulfobacterales incertae sedis</taxon>
        <taxon>Candidatus Desulfatibia</taxon>
    </lineage>
</organism>
<dbReference type="EC" id="2.6.1.88" evidence="7"/>
<keyword evidence="3 7" id="KW-0032">Aminotransferase</keyword>
<dbReference type="InterPro" id="IPR051326">
    <property type="entry name" value="Kynurenine-oxoglutarate_AT"/>
</dbReference>
<dbReference type="CDD" id="cd00609">
    <property type="entry name" value="AAT_like"/>
    <property type="match status" value="1"/>
</dbReference>
<sequence length="389" mass="43709">MTNHQMMKTMKLQSKLPDVGITIFTVMSALAAEHEAINLSQGFPDFDVDPDLLALVDKYMRSGYNQYAPMQGVPALRERLAEKTQQLYNAGYDPATEITITSGATEALFAAISAVVHPGDEVIVIEPAFDCYVPAIALNGGVPVFVKLNFPDYHIDWDDVQAAITSKTRLIILNSPHNPTGAVLSDEDLSALKRIVEDTDVLIISDEVYEHIIFDGLIHESMARHPELAQRSFVISSFGKTYHTTGWKIGYCLAPEPLSTEFQRVHQFLTFASNTPIQHAYAEFMQKKDAYLKLATFYQKKRDKFLALIETSRFEAVPCKGTYFQMLDYSAISGESDVEFSKRLTIEHGVASIPPSVFYHHQVDHKVLRFCFAKKDETLKKAAERLCKI</sequence>
<keyword evidence="4 7" id="KW-0808">Transferase</keyword>
<comment type="similarity">
    <text evidence="2">Belongs to the class-I pyridoxal-phosphate-dependent aminotransferase family.</text>
</comment>
<evidence type="ECO:0000256" key="4">
    <source>
        <dbReference type="ARBA" id="ARBA00022679"/>
    </source>
</evidence>
<protein>
    <submittedName>
        <fullName evidence="7">Methionine aminotransferase</fullName>
        <ecNumber evidence="7">2.6.1.88</ecNumber>
    </submittedName>
</protein>
<proteinExistence type="inferred from homology"/>
<accession>A0A8J6TW54</accession>
<dbReference type="SUPFAM" id="SSF53383">
    <property type="entry name" value="PLP-dependent transferases"/>
    <property type="match status" value="1"/>
</dbReference>
<feature type="domain" description="Aminotransferase class I/classII large" evidence="6">
    <location>
        <begin position="36"/>
        <end position="386"/>
    </location>
</feature>
<evidence type="ECO:0000313" key="8">
    <source>
        <dbReference type="Proteomes" id="UP000605201"/>
    </source>
</evidence>
<dbReference type="NCBIfam" id="NF009079">
    <property type="entry name" value="PRK12414.1"/>
    <property type="match status" value="1"/>
</dbReference>
<dbReference type="GO" id="GO:0030170">
    <property type="term" value="F:pyridoxal phosphate binding"/>
    <property type="evidence" value="ECO:0007669"/>
    <property type="project" value="InterPro"/>
</dbReference>
<evidence type="ECO:0000259" key="6">
    <source>
        <dbReference type="Pfam" id="PF00155"/>
    </source>
</evidence>
<evidence type="ECO:0000256" key="2">
    <source>
        <dbReference type="ARBA" id="ARBA00007441"/>
    </source>
</evidence>
<dbReference type="Pfam" id="PF00155">
    <property type="entry name" value="Aminotran_1_2"/>
    <property type="match status" value="1"/>
</dbReference>
<comment type="cofactor">
    <cofactor evidence="1">
        <name>pyridoxal 5'-phosphate</name>
        <dbReference type="ChEBI" id="CHEBI:597326"/>
    </cofactor>
</comment>
<dbReference type="InterPro" id="IPR004839">
    <property type="entry name" value="Aminotransferase_I/II_large"/>
</dbReference>
<dbReference type="NCBIfam" id="NF006569">
    <property type="entry name" value="PRK09082.1"/>
    <property type="match status" value="1"/>
</dbReference>
<dbReference type="Proteomes" id="UP000605201">
    <property type="component" value="Unassembled WGS sequence"/>
</dbReference>
<dbReference type="PANTHER" id="PTHR43807">
    <property type="entry name" value="FI04487P"/>
    <property type="match status" value="1"/>
</dbReference>
<dbReference type="FunFam" id="3.40.640.10:FF:000033">
    <property type="entry name" value="Aspartate aminotransferase"/>
    <property type="match status" value="1"/>
</dbReference>
<dbReference type="InterPro" id="IPR015424">
    <property type="entry name" value="PyrdxlP-dep_Trfase"/>
</dbReference>
<comment type="caution">
    <text evidence="7">The sequence shown here is derived from an EMBL/GenBank/DDBJ whole genome shotgun (WGS) entry which is preliminary data.</text>
</comment>
<evidence type="ECO:0000313" key="7">
    <source>
        <dbReference type="EMBL" id="MBC8433882.1"/>
    </source>
</evidence>
<reference evidence="7 8" key="1">
    <citation type="submission" date="2020-08" db="EMBL/GenBank/DDBJ databases">
        <title>Bridging the membrane lipid divide: bacteria of the FCB group superphylum have the potential to synthesize archaeal ether lipids.</title>
        <authorList>
            <person name="Villanueva L."/>
            <person name="Von Meijenfeldt F.A.B."/>
            <person name="Westbye A.B."/>
            <person name="Yadav S."/>
            <person name="Hopmans E.C."/>
            <person name="Dutilh B.E."/>
            <person name="Sinninghe Damste J.S."/>
        </authorList>
    </citation>
    <scope>NUCLEOTIDE SEQUENCE [LARGE SCALE GENOMIC DNA]</scope>
    <source>
        <strain evidence="7">NIOZ-UU17</strain>
    </source>
</reference>
<dbReference type="InterPro" id="IPR015422">
    <property type="entry name" value="PyrdxlP-dep_Trfase_small"/>
</dbReference>
<evidence type="ECO:0000256" key="3">
    <source>
        <dbReference type="ARBA" id="ARBA00022576"/>
    </source>
</evidence>